<feature type="domain" description="Deoxynucleoside kinase" evidence="8">
    <location>
        <begin position="7"/>
        <end position="206"/>
    </location>
</feature>
<reference evidence="9" key="1">
    <citation type="submission" date="2022-06" db="EMBL/GenBank/DDBJ databases">
        <title>Aquibacillus sp. a new bacterium isolated from soil saline samples.</title>
        <authorList>
            <person name="Galisteo C."/>
            <person name="De La Haba R."/>
            <person name="Sanchez-Porro C."/>
            <person name="Ventosa A."/>
        </authorList>
    </citation>
    <scope>NUCLEOTIDE SEQUENCE</scope>
    <source>
        <strain evidence="9">3ASR75-11</strain>
    </source>
</reference>
<keyword evidence="4 9" id="KW-0418">Kinase</keyword>
<evidence type="ECO:0000256" key="7">
    <source>
        <dbReference type="PIRSR" id="PIRSR000705-3"/>
    </source>
</evidence>
<dbReference type="PIRSF" id="PIRSF000705">
    <property type="entry name" value="DNK"/>
    <property type="match status" value="1"/>
</dbReference>
<dbReference type="InterPro" id="IPR031314">
    <property type="entry name" value="DNK_dom"/>
</dbReference>
<keyword evidence="3 7" id="KW-0547">Nucleotide-binding</keyword>
<proteinExistence type="inferred from homology"/>
<dbReference type="InterPro" id="IPR002624">
    <property type="entry name" value="DCK/DGK"/>
</dbReference>
<protein>
    <submittedName>
        <fullName evidence="9">Deoxynucleoside kinase</fullName>
    </submittedName>
</protein>
<dbReference type="Gene3D" id="3.40.50.300">
    <property type="entry name" value="P-loop containing nucleotide triphosphate hydrolases"/>
    <property type="match status" value="1"/>
</dbReference>
<feature type="binding site" evidence="7">
    <location>
        <begin position="11"/>
        <end position="19"/>
    </location>
    <ligand>
        <name>ATP</name>
        <dbReference type="ChEBI" id="CHEBI:30616"/>
    </ligand>
</feature>
<dbReference type="FunFam" id="3.40.50.300:FF:000659">
    <property type="entry name" value="Deoxyguanosine kinase"/>
    <property type="match status" value="1"/>
</dbReference>
<evidence type="ECO:0000256" key="3">
    <source>
        <dbReference type="ARBA" id="ARBA00022741"/>
    </source>
</evidence>
<dbReference type="CDD" id="cd01673">
    <property type="entry name" value="dNK"/>
    <property type="match status" value="1"/>
</dbReference>
<sequence>MGEVPFIAVEGPIGVGKTSFAMKLAAHFQFHILKEIVEENPFLNNFYDNIDEWSFQTEMFFLCNRYKQLEDIEKYFLHRGKSVIADYHIVKNRIFAKRTLKETQFIKYEQIYDILTTDLPQPNLIVYLDARLDTLIHQIRSRNRGIEHNIQSSYLEQLSKDYQEFMGQFEVLHPSIPIVRFNVDDLDFINNQKDLDFMINKVNKHLQQGRSS</sequence>
<evidence type="ECO:0000256" key="5">
    <source>
        <dbReference type="ARBA" id="ARBA00022840"/>
    </source>
</evidence>
<dbReference type="Pfam" id="PF01712">
    <property type="entry name" value="dNK"/>
    <property type="match status" value="1"/>
</dbReference>
<evidence type="ECO:0000313" key="9">
    <source>
        <dbReference type="EMBL" id="MDC3426100.1"/>
    </source>
</evidence>
<feature type="active site" description="Proton acceptor" evidence="6">
    <location>
        <position position="86"/>
    </location>
</feature>
<evidence type="ECO:0000256" key="2">
    <source>
        <dbReference type="ARBA" id="ARBA00022679"/>
    </source>
</evidence>
<organism evidence="9 10">
    <name type="scientific">Terrihalobacillus insolitus</name>
    <dbReference type="NCBI Taxonomy" id="2950438"/>
    <lineage>
        <taxon>Bacteria</taxon>
        <taxon>Bacillati</taxon>
        <taxon>Bacillota</taxon>
        <taxon>Bacilli</taxon>
        <taxon>Bacillales</taxon>
        <taxon>Bacillaceae</taxon>
        <taxon>Terrihalobacillus</taxon>
    </lineage>
</organism>
<dbReference type="GO" id="GO:0005524">
    <property type="term" value="F:ATP binding"/>
    <property type="evidence" value="ECO:0007669"/>
    <property type="project" value="UniProtKB-KW"/>
</dbReference>
<keyword evidence="10" id="KW-1185">Reference proteome</keyword>
<accession>A0A9X4AQ14</accession>
<dbReference type="SUPFAM" id="SSF52540">
    <property type="entry name" value="P-loop containing nucleoside triphosphate hydrolases"/>
    <property type="match status" value="1"/>
</dbReference>
<gene>
    <name evidence="9" type="ORF">NC797_16505</name>
</gene>
<feature type="binding site" evidence="7">
    <location>
        <begin position="186"/>
        <end position="188"/>
    </location>
    <ligand>
        <name>ATP</name>
        <dbReference type="ChEBI" id="CHEBI:30616"/>
    </ligand>
</feature>
<dbReference type="Proteomes" id="UP001145050">
    <property type="component" value="Unassembled WGS sequence"/>
</dbReference>
<dbReference type="EMBL" id="JAMQKB010000030">
    <property type="protein sequence ID" value="MDC3426100.1"/>
    <property type="molecule type" value="Genomic_DNA"/>
</dbReference>
<evidence type="ECO:0000256" key="6">
    <source>
        <dbReference type="PIRSR" id="PIRSR000705-1"/>
    </source>
</evidence>
<dbReference type="InterPro" id="IPR050566">
    <property type="entry name" value="Deoxyribonucleoside_kinase"/>
</dbReference>
<dbReference type="PANTHER" id="PTHR10513">
    <property type="entry name" value="DEOXYNUCLEOSIDE KINASE"/>
    <property type="match status" value="1"/>
</dbReference>
<keyword evidence="5 7" id="KW-0067">ATP-binding</keyword>
<dbReference type="RefSeq" id="WP_272437920.1">
    <property type="nucleotide sequence ID" value="NZ_JAMQKB010000030.1"/>
</dbReference>
<evidence type="ECO:0000256" key="1">
    <source>
        <dbReference type="ARBA" id="ARBA00007420"/>
    </source>
</evidence>
<dbReference type="GO" id="GO:0019136">
    <property type="term" value="F:deoxynucleoside kinase activity"/>
    <property type="evidence" value="ECO:0007669"/>
    <property type="project" value="InterPro"/>
</dbReference>
<dbReference type="GO" id="GO:0005737">
    <property type="term" value="C:cytoplasm"/>
    <property type="evidence" value="ECO:0007669"/>
    <property type="project" value="TreeGrafter"/>
</dbReference>
<keyword evidence="2" id="KW-0808">Transferase</keyword>
<evidence type="ECO:0000256" key="4">
    <source>
        <dbReference type="ARBA" id="ARBA00022777"/>
    </source>
</evidence>
<dbReference type="InterPro" id="IPR027417">
    <property type="entry name" value="P-loop_NTPase"/>
</dbReference>
<dbReference type="AlphaFoldDB" id="A0A9X4AQ14"/>
<name>A0A9X4AQ14_9BACI</name>
<evidence type="ECO:0000313" key="10">
    <source>
        <dbReference type="Proteomes" id="UP001145050"/>
    </source>
</evidence>
<comment type="similarity">
    <text evidence="1">Belongs to the DCK/DGK family.</text>
</comment>
<comment type="caution">
    <text evidence="9">The sequence shown here is derived from an EMBL/GenBank/DDBJ whole genome shotgun (WGS) entry which is preliminary data.</text>
</comment>
<evidence type="ECO:0000259" key="8">
    <source>
        <dbReference type="Pfam" id="PF01712"/>
    </source>
</evidence>
<dbReference type="PANTHER" id="PTHR10513:SF46">
    <property type="entry name" value="DEOXYGUANOSINE KINASE"/>
    <property type="match status" value="1"/>
</dbReference>